<comment type="caution">
    <text evidence="1">The sequence shown here is derived from an EMBL/GenBank/DDBJ whole genome shotgun (WGS) entry which is preliminary data.</text>
</comment>
<dbReference type="EMBL" id="PFFQ01000025">
    <property type="protein sequence ID" value="PIW17271.1"/>
    <property type="molecule type" value="Genomic_DNA"/>
</dbReference>
<evidence type="ECO:0000313" key="1">
    <source>
        <dbReference type="EMBL" id="PIW17271.1"/>
    </source>
</evidence>
<sequence>MARFKPYNYDQTELLAISFKEQILPGTFEYTLNHLVERELDTSIFH</sequence>
<dbReference type="Proteomes" id="UP000231019">
    <property type="component" value="Unassembled WGS sequence"/>
</dbReference>
<dbReference type="AlphaFoldDB" id="A0A2M7G5T4"/>
<evidence type="ECO:0000313" key="2">
    <source>
        <dbReference type="Proteomes" id="UP000231019"/>
    </source>
</evidence>
<accession>A0A2M7G5T4</accession>
<name>A0A2M7G5T4_9BACT</name>
<gene>
    <name evidence="1" type="ORF">COW36_09370</name>
</gene>
<protein>
    <submittedName>
        <fullName evidence="1">Transposase</fullName>
    </submittedName>
</protein>
<organism evidence="1 2">
    <name type="scientific">bacterium (Candidatus Blackallbacteria) CG17_big_fil_post_rev_8_21_14_2_50_48_46</name>
    <dbReference type="NCBI Taxonomy" id="2014261"/>
    <lineage>
        <taxon>Bacteria</taxon>
        <taxon>Candidatus Blackallbacteria</taxon>
    </lineage>
</organism>
<feature type="non-terminal residue" evidence="1">
    <location>
        <position position="46"/>
    </location>
</feature>
<proteinExistence type="predicted"/>
<reference evidence="1 2" key="1">
    <citation type="submission" date="2017-09" db="EMBL/GenBank/DDBJ databases">
        <title>Depth-based differentiation of microbial function through sediment-hosted aquifers and enrichment of novel symbionts in the deep terrestrial subsurface.</title>
        <authorList>
            <person name="Probst A.J."/>
            <person name="Ladd B."/>
            <person name="Jarett J.K."/>
            <person name="Geller-Mcgrath D.E."/>
            <person name="Sieber C.M."/>
            <person name="Emerson J.B."/>
            <person name="Anantharaman K."/>
            <person name="Thomas B.C."/>
            <person name="Malmstrom R."/>
            <person name="Stieglmeier M."/>
            <person name="Klingl A."/>
            <person name="Woyke T."/>
            <person name="Ryan C.M."/>
            <person name="Banfield J.F."/>
        </authorList>
    </citation>
    <scope>NUCLEOTIDE SEQUENCE [LARGE SCALE GENOMIC DNA]</scope>
    <source>
        <strain evidence="1">CG17_big_fil_post_rev_8_21_14_2_50_48_46</strain>
    </source>
</reference>